<dbReference type="AlphaFoldDB" id="W6XWP7"/>
<organism evidence="1 2">
    <name type="scientific">Cochliobolus carbonum (strain 26-R-13)</name>
    <name type="common">Maize leaf spot fungus</name>
    <name type="synonym">Bipolaris zeicola</name>
    <dbReference type="NCBI Taxonomy" id="930089"/>
    <lineage>
        <taxon>Eukaryota</taxon>
        <taxon>Fungi</taxon>
        <taxon>Dikarya</taxon>
        <taxon>Ascomycota</taxon>
        <taxon>Pezizomycotina</taxon>
        <taxon>Dothideomycetes</taxon>
        <taxon>Pleosporomycetidae</taxon>
        <taxon>Pleosporales</taxon>
        <taxon>Pleosporineae</taxon>
        <taxon>Pleosporaceae</taxon>
        <taxon>Bipolaris</taxon>
    </lineage>
</organism>
<dbReference type="EMBL" id="KI964711">
    <property type="protein sequence ID" value="EUC30183.1"/>
    <property type="molecule type" value="Genomic_DNA"/>
</dbReference>
<evidence type="ECO:0000313" key="1">
    <source>
        <dbReference type="EMBL" id="EUC30183.1"/>
    </source>
</evidence>
<dbReference type="GeneID" id="19143040"/>
<dbReference type="OrthoDB" id="10265322at2759"/>
<evidence type="ECO:0000313" key="2">
    <source>
        <dbReference type="Proteomes" id="UP000053841"/>
    </source>
</evidence>
<dbReference type="Proteomes" id="UP000053841">
    <property type="component" value="Unassembled WGS sequence"/>
</dbReference>
<feature type="non-terminal residue" evidence="1">
    <location>
        <position position="1"/>
    </location>
</feature>
<keyword evidence="2" id="KW-1185">Reference proteome</keyword>
<sequence>GRATGGTQVIVRGRAITWPAVDFTDYSNDGDGAVNGWEDFQLRPRACICGTEGMACTRSIRPLQCTASVPKRSPVDVDVLTDIDT</sequence>
<gene>
    <name evidence="1" type="ORF">COCCADRAFT_104553</name>
</gene>
<name>W6XWP7_COCC2</name>
<proteinExistence type="predicted"/>
<protein>
    <submittedName>
        <fullName evidence="1">Uncharacterized protein</fullName>
    </submittedName>
</protein>
<accession>W6XWP7</accession>
<reference evidence="1 2" key="1">
    <citation type="journal article" date="2013" name="PLoS Genet.">
        <title>Comparative genome structure, secondary metabolite, and effector coding capacity across Cochliobolus pathogens.</title>
        <authorList>
            <person name="Condon B.J."/>
            <person name="Leng Y."/>
            <person name="Wu D."/>
            <person name="Bushley K.E."/>
            <person name="Ohm R.A."/>
            <person name="Otillar R."/>
            <person name="Martin J."/>
            <person name="Schackwitz W."/>
            <person name="Grimwood J."/>
            <person name="MohdZainudin N."/>
            <person name="Xue C."/>
            <person name="Wang R."/>
            <person name="Manning V.A."/>
            <person name="Dhillon B."/>
            <person name="Tu Z.J."/>
            <person name="Steffenson B.J."/>
            <person name="Salamov A."/>
            <person name="Sun H."/>
            <person name="Lowry S."/>
            <person name="LaButti K."/>
            <person name="Han J."/>
            <person name="Copeland A."/>
            <person name="Lindquist E."/>
            <person name="Barry K."/>
            <person name="Schmutz J."/>
            <person name="Baker S.E."/>
            <person name="Ciuffetti L.M."/>
            <person name="Grigoriev I.V."/>
            <person name="Zhong S."/>
            <person name="Turgeon B.G."/>
        </authorList>
    </citation>
    <scope>NUCLEOTIDE SEQUENCE [LARGE SCALE GENOMIC DNA]</scope>
    <source>
        <strain evidence="1 2">26-R-13</strain>
    </source>
</reference>
<dbReference type="KEGG" id="bze:COCCADRAFT_104553"/>
<dbReference type="RefSeq" id="XP_007715511.1">
    <property type="nucleotide sequence ID" value="XM_007717321.1"/>
</dbReference>
<dbReference type="HOGENOM" id="CLU_2518544_0_0_1"/>